<dbReference type="EMBL" id="WKKH01000011">
    <property type="protein sequence ID" value="MRX76246.1"/>
    <property type="molecule type" value="Genomic_DNA"/>
</dbReference>
<sequence length="128" mass="13366">MKNLRRTLTLMAILFTTTLVTKAQNVKPGMQETGETINVTGSGIDKTIEATGNENINIEGSSINVVITGNCNSIKVVGAAIRVKAQGVRNIRIQGADSGVTYTSSPNKNGKAISSVSGAASYVTKIKP</sequence>
<evidence type="ECO:0000256" key="1">
    <source>
        <dbReference type="SAM" id="SignalP"/>
    </source>
</evidence>
<dbReference type="AlphaFoldDB" id="A0A7K0FZS1"/>
<dbReference type="Proteomes" id="UP000487757">
    <property type="component" value="Unassembled WGS sequence"/>
</dbReference>
<dbReference type="InterPro" id="IPR021417">
    <property type="entry name" value="DUF3060"/>
</dbReference>
<protein>
    <submittedName>
        <fullName evidence="2">DUF3060 domain-containing protein</fullName>
    </submittedName>
</protein>
<evidence type="ECO:0000313" key="3">
    <source>
        <dbReference type="Proteomes" id="UP000487757"/>
    </source>
</evidence>
<reference evidence="2 3" key="1">
    <citation type="submission" date="2019-11" db="EMBL/GenBank/DDBJ databases">
        <title>Pedobacter petrophilus genome.</title>
        <authorList>
            <person name="Feldbauer M.J."/>
            <person name="Newman J.D."/>
        </authorList>
    </citation>
    <scope>NUCLEOTIDE SEQUENCE [LARGE SCALE GENOMIC DNA]</scope>
    <source>
        <strain evidence="2 3">LMG 29686</strain>
    </source>
</reference>
<keyword evidence="3" id="KW-1185">Reference proteome</keyword>
<dbReference type="OrthoDB" id="769534at2"/>
<dbReference type="RefSeq" id="WP_154280479.1">
    <property type="nucleotide sequence ID" value="NZ_JBHUJQ010000001.1"/>
</dbReference>
<organism evidence="2 3">
    <name type="scientific">Pedobacter petrophilus</name>
    <dbReference type="NCBI Taxonomy" id="1908241"/>
    <lineage>
        <taxon>Bacteria</taxon>
        <taxon>Pseudomonadati</taxon>
        <taxon>Bacteroidota</taxon>
        <taxon>Sphingobacteriia</taxon>
        <taxon>Sphingobacteriales</taxon>
        <taxon>Sphingobacteriaceae</taxon>
        <taxon>Pedobacter</taxon>
    </lineage>
</organism>
<feature type="chain" id="PRO_5029452273" evidence="1">
    <location>
        <begin position="24"/>
        <end position="128"/>
    </location>
</feature>
<comment type="caution">
    <text evidence="2">The sequence shown here is derived from an EMBL/GenBank/DDBJ whole genome shotgun (WGS) entry which is preliminary data.</text>
</comment>
<proteinExistence type="predicted"/>
<gene>
    <name evidence="2" type="ORF">GJU39_09105</name>
</gene>
<keyword evidence="1" id="KW-0732">Signal</keyword>
<name>A0A7K0FZS1_9SPHI</name>
<accession>A0A7K0FZS1</accession>
<evidence type="ECO:0000313" key="2">
    <source>
        <dbReference type="EMBL" id="MRX76246.1"/>
    </source>
</evidence>
<feature type="signal peptide" evidence="1">
    <location>
        <begin position="1"/>
        <end position="23"/>
    </location>
</feature>
<dbReference type="Pfam" id="PF11259">
    <property type="entry name" value="DUF3060"/>
    <property type="match status" value="1"/>
</dbReference>